<keyword evidence="5" id="KW-0560">Oxidoreductase</keyword>
<keyword evidence="10" id="KW-1185">Reference proteome</keyword>
<dbReference type="InterPro" id="IPR050770">
    <property type="entry name" value="Intradiol_RC_Dioxygenase"/>
</dbReference>
<comment type="similarity">
    <text evidence="2">Belongs to the intradiol ring-cleavage dioxygenase family.</text>
</comment>
<dbReference type="PANTHER" id="PTHR33711:SF7">
    <property type="entry name" value="INTRADIOL RING-CLEAVAGE DIOXYGENASES DOMAIN-CONTAINING PROTEIN-RELATED"/>
    <property type="match status" value="1"/>
</dbReference>
<evidence type="ECO:0000256" key="1">
    <source>
        <dbReference type="ARBA" id="ARBA00001965"/>
    </source>
</evidence>
<dbReference type="AlphaFoldDB" id="A0A553HSN9"/>
<accession>A0A553HSN9</accession>
<feature type="domain" description="Catechol dioxygenase N-terminal" evidence="8">
    <location>
        <begin position="41"/>
        <end position="115"/>
    </location>
</feature>
<dbReference type="STRING" id="2512241.A0A553HSN9"/>
<comment type="caution">
    <text evidence="9">The sequence shown here is derived from an EMBL/GenBank/DDBJ whole genome shotgun (WGS) entry which is preliminary data.</text>
</comment>
<evidence type="ECO:0000259" key="8">
    <source>
        <dbReference type="Pfam" id="PF04444"/>
    </source>
</evidence>
<dbReference type="EMBL" id="VFLP01000050">
    <property type="protein sequence ID" value="TRX90976.1"/>
    <property type="molecule type" value="Genomic_DNA"/>
</dbReference>
<gene>
    <name evidence="9" type="ORF">FHL15_008181</name>
</gene>
<evidence type="ECO:0000256" key="5">
    <source>
        <dbReference type="ARBA" id="ARBA00023002"/>
    </source>
</evidence>
<name>A0A553HSN9_9PEZI</name>
<dbReference type="OrthoDB" id="5238185at2759"/>
<keyword evidence="6" id="KW-0408">Iron</keyword>
<evidence type="ECO:0000256" key="6">
    <source>
        <dbReference type="ARBA" id="ARBA00023004"/>
    </source>
</evidence>
<evidence type="ECO:0000256" key="3">
    <source>
        <dbReference type="ARBA" id="ARBA00022723"/>
    </source>
</evidence>
<evidence type="ECO:0000313" key="9">
    <source>
        <dbReference type="EMBL" id="TRX90976.1"/>
    </source>
</evidence>
<reference evidence="10" key="1">
    <citation type="submission" date="2019-06" db="EMBL/GenBank/DDBJ databases">
        <title>Draft genome sequence of the griseofulvin-producing fungus Xylaria cubensis strain G536.</title>
        <authorList>
            <person name="Mead M.E."/>
            <person name="Raja H.A."/>
            <person name="Steenwyk J.L."/>
            <person name="Knowles S.L."/>
            <person name="Oberlies N.H."/>
            <person name="Rokas A."/>
        </authorList>
    </citation>
    <scope>NUCLEOTIDE SEQUENCE [LARGE SCALE GENOMIC DNA]</scope>
    <source>
        <strain evidence="10">G536</strain>
    </source>
</reference>
<dbReference type="Pfam" id="PF04444">
    <property type="entry name" value="Dioxygenase_N"/>
    <property type="match status" value="1"/>
</dbReference>
<dbReference type="Gene3D" id="2.60.130.10">
    <property type="entry name" value="Aromatic compound dioxygenase"/>
    <property type="match status" value="1"/>
</dbReference>
<dbReference type="Proteomes" id="UP000319160">
    <property type="component" value="Unassembled WGS sequence"/>
</dbReference>
<comment type="cofactor">
    <cofactor evidence="1">
        <name>Fe(3+)</name>
        <dbReference type="ChEBI" id="CHEBI:29034"/>
    </cofactor>
</comment>
<dbReference type="InterPro" id="IPR000627">
    <property type="entry name" value="Intradiol_dOase_C"/>
</dbReference>
<protein>
    <recommendedName>
        <fullName evidence="11">Intradiol ring-cleavage dioxygenases domain-containing protein</fullName>
    </recommendedName>
</protein>
<dbReference type="PANTHER" id="PTHR33711">
    <property type="entry name" value="DIOXYGENASE, PUTATIVE (AFU_ORTHOLOGUE AFUA_2G02910)-RELATED"/>
    <property type="match status" value="1"/>
</dbReference>
<evidence type="ECO:0000259" key="7">
    <source>
        <dbReference type="Pfam" id="PF00775"/>
    </source>
</evidence>
<evidence type="ECO:0000313" key="10">
    <source>
        <dbReference type="Proteomes" id="UP000319160"/>
    </source>
</evidence>
<dbReference type="Pfam" id="PF00775">
    <property type="entry name" value="Dioxygenase_C"/>
    <property type="match status" value="1"/>
</dbReference>
<evidence type="ECO:0000256" key="2">
    <source>
        <dbReference type="ARBA" id="ARBA00007825"/>
    </source>
</evidence>
<keyword evidence="3" id="KW-0479">Metal-binding</keyword>
<keyword evidence="4" id="KW-0223">Dioxygenase</keyword>
<organism evidence="9 10">
    <name type="scientific">Xylaria flabelliformis</name>
    <dbReference type="NCBI Taxonomy" id="2512241"/>
    <lineage>
        <taxon>Eukaryota</taxon>
        <taxon>Fungi</taxon>
        <taxon>Dikarya</taxon>
        <taxon>Ascomycota</taxon>
        <taxon>Pezizomycotina</taxon>
        <taxon>Sordariomycetes</taxon>
        <taxon>Xylariomycetidae</taxon>
        <taxon>Xylariales</taxon>
        <taxon>Xylariaceae</taxon>
        <taxon>Xylaria</taxon>
    </lineage>
</organism>
<dbReference type="SUPFAM" id="SSF49482">
    <property type="entry name" value="Aromatic compound dioxygenase"/>
    <property type="match status" value="1"/>
</dbReference>
<sequence>MIPGTDIPSDGKCEAHLPTAMDLNTDNITQSVIDFFSQGQDERMRFILDRLVNHIHDFARETKLTTDEWRVGLDWLQACGQICTNDRKELITVSDIFGLSTLVEEINHPKPPGATEGSILGPFHSLEAETKSNGDAISEDVSGEPLFVLCTVKDTSGTPIPNVKVHVWEADSHGEYDIEKSNRTKPDGRGIFYSDEQGTFYFNGIVPVPYPILCDGPVGRLFEVSGRHEYRPAHIHFMFEKDGYDNLITALYIQGSKYCDSDAVFGVKQSLVVSIQDMDSETATEYGRADVRSILRYEFVLATDMETEALKKGGLLAVNGIEDEYHGTQP</sequence>
<evidence type="ECO:0000256" key="4">
    <source>
        <dbReference type="ARBA" id="ARBA00022964"/>
    </source>
</evidence>
<dbReference type="GO" id="GO:0018576">
    <property type="term" value="F:catechol 1,2-dioxygenase activity"/>
    <property type="evidence" value="ECO:0007669"/>
    <property type="project" value="InterPro"/>
</dbReference>
<proteinExistence type="inferred from homology"/>
<dbReference type="InterPro" id="IPR015889">
    <property type="entry name" value="Intradiol_dOase_core"/>
</dbReference>
<dbReference type="InterPro" id="IPR007535">
    <property type="entry name" value="Catechol_dOase_N"/>
</dbReference>
<evidence type="ECO:0008006" key="11">
    <source>
        <dbReference type="Google" id="ProtNLM"/>
    </source>
</evidence>
<dbReference type="GO" id="GO:0009712">
    <property type="term" value="P:catechol-containing compound metabolic process"/>
    <property type="evidence" value="ECO:0007669"/>
    <property type="project" value="InterPro"/>
</dbReference>
<feature type="domain" description="Intradiol ring-cleavage dioxygenases" evidence="7">
    <location>
        <begin position="138"/>
        <end position="301"/>
    </location>
</feature>
<dbReference type="GO" id="GO:0008199">
    <property type="term" value="F:ferric iron binding"/>
    <property type="evidence" value="ECO:0007669"/>
    <property type="project" value="InterPro"/>
</dbReference>